<keyword evidence="3 6" id="KW-0812">Transmembrane</keyword>
<dbReference type="PANTHER" id="PTHR35007:SF2">
    <property type="entry name" value="PILUS ASSEMBLE PROTEIN"/>
    <property type="match status" value="1"/>
</dbReference>
<gene>
    <name evidence="9" type="ORF">FHX37_0818</name>
</gene>
<dbReference type="Pfam" id="PF00482">
    <property type="entry name" value="T2SSF"/>
    <property type="match status" value="1"/>
</dbReference>
<dbReference type="PANTHER" id="PTHR35007">
    <property type="entry name" value="INTEGRAL MEMBRANE PROTEIN-RELATED"/>
    <property type="match status" value="1"/>
</dbReference>
<feature type="domain" description="DUF5936" evidence="8">
    <location>
        <begin position="11"/>
        <end position="150"/>
    </location>
</feature>
<dbReference type="GO" id="GO:0005886">
    <property type="term" value="C:plasma membrane"/>
    <property type="evidence" value="ECO:0007669"/>
    <property type="project" value="UniProtKB-SubCell"/>
</dbReference>
<keyword evidence="4 6" id="KW-1133">Transmembrane helix</keyword>
<dbReference type="InterPro" id="IPR045980">
    <property type="entry name" value="DUF5936"/>
</dbReference>
<evidence type="ECO:0000259" key="7">
    <source>
        <dbReference type="Pfam" id="PF00482"/>
    </source>
</evidence>
<name>A0A543NGR9_9ACTN</name>
<accession>A0A543NGR9</accession>
<proteinExistence type="predicted"/>
<organism evidence="9 10">
    <name type="scientific">Haloactinospora alba</name>
    <dbReference type="NCBI Taxonomy" id="405555"/>
    <lineage>
        <taxon>Bacteria</taxon>
        <taxon>Bacillati</taxon>
        <taxon>Actinomycetota</taxon>
        <taxon>Actinomycetes</taxon>
        <taxon>Streptosporangiales</taxon>
        <taxon>Nocardiopsidaceae</taxon>
        <taxon>Haloactinospora</taxon>
    </lineage>
</organism>
<evidence type="ECO:0000313" key="10">
    <source>
        <dbReference type="Proteomes" id="UP000317422"/>
    </source>
</evidence>
<evidence type="ECO:0000256" key="4">
    <source>
        <dbReference type="ARBA" id="ARBA00022989"/>
    </source>
</evidence>
<evidence type="ECO:0000256" key="5">
    <source>
        <dbReference type="ARBA" id="ARBA00023136"/>
    </source>
</evidence>
<sequence>MPTISLSPMMILLLSASAGLLWILAVWAVHMYTAEKRVAADDEIKSKKKNEEDQTFILYRITSALGRPFRNRALNALSDEQQKAIRRRLEAAGNPNGLTVELYVQRKVGDIILFGSTSLVLFAGGSFLWSIITFLFVFMTELDLYSRARKRQDEIQEKLPDFLDVLAVTVGAGLSFRQALERVTDSMPSVLSEEFRVALRQMDLGTSRRQAFRSLAERNKNESLGKFVTAIQQAEELGAPLAQALSEIGDDMRRDDAQYMRRKAQKLNPRVTGVTAATLLPGLIILICGAMFFGMDVDFSSLGNL</sequence>
<dbReference type="EMBL" id="VFQC01000001">
    <property type="protein sequence ID" value="TQN30930.1"/>
    <property type="molecule type" value="Genomic_DNA"/>
</dbReference>
<evidence type="ECO:0000259" key="8">
    <source>
        <dbReference type="Pfam" id="PF19359"/>
    </source>
</evidence>
<feature type="transmembrane region" description="Helical" evidence="6">
    <location>
        <begin position="271"/>
        <end position="295"/>
    </location>
</feature>
<dbReference type="RefSeq" id="WP_141922216.1">
    <property type="nucleotide sequence ID" value="NZ_VFQC01000001.1"/>
</dbReference>
<feature type="transmembrane region" description="Helical" evidence="6">
    <location>
        <begin position="111"/>
        <end position="139"/>
    </location>
</feature>
<keyword evidence="10" id="KW-1185">Reference proteome</keyword>
<evidence type="ECO:0000256" key="6">
    <source>
        <dbReference type="SAM" id="Phobius"/>
    </source>
</evidence>
<dbReference type="Pfam" id="PF19359">
    <property type="entry name" value="DUF5936"/>
    <property type="match status" value="1"/>
</dbReference>
<dbReference type="InterPro" id="IPR018076">
    <property type="entry name" value="T2SS_GspF_dom"/>
</dbReference>
<protein>
    <submittedName>
        <fullName evidence="9">Tight adherence protein C</fullName>
    </submittedName>
</protein>
<dbReference type="InterPro" id="IPR042094">
    <property type="entry name" value="T2SS_GspF_sf"/>
</dbReference>
<evidence type="ECO:0000256" key="3">
    <source>
        <dbReference type="ARBA" id="ARBA00022692"/>
    </source>
</evidence>
<comment type="subcellular location">
    <subcellularLocation>
        <location evidence="1">Cell membrane</location>
        <topology evidence="1">Multi-pass membrane protein</topology>
    </subcellularLocation>
</comment>
<dbReference type="Gene3D" id="1.20.81.30">
    <property type="entry name" value="Type II secretion system (T2SS), domain F"/>
    <property type="match status" value="1"/>
</dbReference>
<evidence type="ECO:0000256" key="2">
    <source>
        <dbReference type="ARBA" id="ARBA00022475"/>
    </source>
</evidence>
<dbReference type="AlphaFoldDB" id="A0A543NGR9"/>
<dbReference type="Proteomes" id="UP000317422">
    <property type="component" value="Unassembled WGS sequence"/>
</dbReference>
<keyword evidence="5 6" id="KW-0472">Membrane</keyword>
<reference evidence="9 10" key="1">
    <citation type="submission" date="2019-06" db="EMBL/GenBank/DDBJ databases">
        <title>Sequencing the genomes of 1000 actinobacteria strains.</title>
        <authorList>
            <person name="Klenk H.-P."/>
        </authorList>
    </citation>
    <scope>NUCLEOTIDE SEQUENCE [LARGE SCALE GENOMIC DNA]</scope>
    <source>
        <strain evidence="9 10">DSM 45015</strain>
    </source>
</reference>
<comment type="caution">
    <text evidence="9">The sequence shown here is derived from an EMBL/GenBank/DDBJ whole genome shotgun (WGS) entry which is preliminary data.</text>
</comment>
<keyword evidence="2" id="KW-1003">Cell membrane</keyword>
<feature type="domain" description="Type II secretion system protein GspF" evidence="7">
    <location>
        <begin position="162"/>
        <end position="287"/>
    </location>
</feature>
<evidence type="ECO:0000313" key="9">
    <source>
        <dbReference type="EMBL" id="TQN30930.1"/>
    </source>
</evidence>
<dbReference type="OrthoDB" id="3362351at2"/>
<evidence type="ECO:0000256" key="1">
    <source>
        <dbReference type="ARBA" id="ARBA00004651"/>
    </source>
</evidence>